<dbReference type="InterPro" id="IPR037175">
    <property type="entry name" value="KFase_sf"/>
</dbReference>
<dbReference type="GO" id="GO:0019441">
    <property type="term" value="P:L-tryptophan catabolic process to kynurenine"/>
    <property type="evidence" value="ECO:0007669"/>
    <property type="project" value="InterPro"/>
</dbReference>
<dbReference type="PANTHER" id="PTHR34861">
    <property type="match status" value="1"/>
</dbReference>
<protein>
    <recommendedName>
        <fullName evidence="4">Cyclase-like protein</fullName>
    </recommendedName>
</protein>
<sequence>MGDGKRPSLTQKAKERLSAVADAVTGQPHFSFPPFDQLPEVEGQPQGCIWGLFDKNGVKDEVGTLNLLTPDVVRQASSEIRTGQHVQLDWCLSDNVEFPGFGRRKFEQKIIDARARKSGHAGFDDEVRMNTQSGSQWDSLKHYAHQKTQKYYNGLSHDEALKSDTNGIHNICEHGGIVGRGILVDWLSWYEKVHGDPPSPVSRHEIPVAELEECLRWQGTSTRPGDIVLVRTGYTRWHNYASTVERKRGTQDNALAIGLQNNETTVRWLYDHHFAAVASDTIAFEAWPPPFKKGWVLHEWLLVQWGTPIGELWNLEELGKLCEQHKTWSFFLTSAPLHVRGGIGSPPGVIAIL</sequence>
<dbReference type="eggNOG" id="ENOG502RXQJ">
    <property type="taxonomic scope" value="Eukaryota"/>
</dbReference>
<dbReference type="GO" id="GO:0004061">
    <property type="term" value="F:arylformamidase activity"/>
    <property type="evidence" value="ECO:0007669"/>
    <property type="project" value="InterPro"/>
</dbReference>
<dbReference type="AlphaFoldDB" id="N1PT49"/>
<name>N1PT49_DOTSN</name>
<dbReference type="HOGENOM" id="CLU_030671_1_0_1"/>
<dbReference type="OrthoDB" id="5396at2759"/>
<gene>
    <name evidence="2" type="ORF">DOTSEDRAFT_70538</name>
</gene>
<keyword evidence="3" id="KW-1185">Reference proteome</keyword>
<dbReference type="SUPFAM" id="SSF102198">
    <property type="entry name" value="Putative cyclase"/>
    <property type="match status" value="1"/>
</dbReference>
<dbReference type="OMA" id="SLKHFAH"/>
<reference evidence="3" key="1">
    <citation type="journal article" date="2012" name="PLoS Genet.">
        <title>The genomes of the fungal plant pathogens Cladosporium fulvum and Dothistroma septosporum reveal adaptation to different hosts and lifestyles but also signatures of common ancestry.</title>
        <authorList>
            <person name="de Wit P.J.G.M."/>
            <person name="van der Burgt A."/>
            <person name="Oekmen B."/>
            <person name="Stergiopoulos I."/>
            <person name="Abd-Elsalam K.A."/>
            <person name="Aerts A.L."/>
            <person name="Bahkali A.H."/>
            <person name="Beenen H.G."/>
            <person name="Chettri P."/>
            <person name="Cox M.P."/>
            <person name="Datema E."/>
            <person name="de Vries R.P."/>
            <person name="Dhillon B."/>
            <person name="Ganley A.R."/>
            <person name="Griffiths S.A."/>
            <person name="Guo Y."/>
            <person name="Hamelin R.C."/>
            <person name="Henrissat B."/>
            <person name="Kabir M.S."/>
            <person name="Jashni M.K."/>
            <person name="Kema G."/>
            <person name="Klaubauf S."/>
            <person name="Lapidus A."/>
            <person name="Levasseur A."/>
            <person name="Lindquist E."/>
            <person name="Mehrabi R."/>
            <person name="Ohm R.A."/>
            <person name="Owen T.J."/>
            <person name="Salamov A."/>
            <person name="Schwelm A."/>
            <person name="Schijlen E."/>
            <person name="Sun H."/>
            <person name="van den Burg H.A."/>
            <person name="van Ham R.C.H.J."/>
            <person name="Zhang S."/>
            <person name="Goodwin S.B."/>
            <person name="Grigoriev I.V."/>
            <person name="Collemare J."/>
            <person name="Bradshaw R.E."/>
        </authorList>
    </citation>
    <scope>NUCLEOTIDE SEQUENCE [LARGE SCALE GENOMIC DNA]</scope>
    <source>
        <strain evidence="3">NZE10 / CBS 128990</strain>
    </source>
</reference>
<accession>N1PT49</accession>
<dbReference type="Proteomes" id="UP000016933">
    <property type="component" value="Unassembled WGS sequence"/>
</dbReference>
<comment type="similarity">
    <text evidence="1">Belongs to the Cyclase 1 superfamily.</text>
</comment>
<dbReference type="PANTHER" id="PTHR34861:SF10">
    <property type="entry name" value="CYCLASE"/>
    <property type="match status" value="1"/>
</dbReference>
<organism evidence="2 3">
    <name type="scientific">Dothistroma septosporum (strain NZE10 / CBS 128990)</name>
    <name type="common">Red band needle blight fungus</name>
    <name type="synonym">Mycosphaerella pini</name>
    <dbReference type="NCBI Taxonomy" id="675120"/>
    <lineage>
        <taxon>Eukaryota</taxon>
        <taxon>Fungi</taxon>
        <taxon>Dikarya</taxon>
        <taxon>Ascomycota</taxon>
        <taxon>Pezizomycotina</taxon>
        <taxon>Dothideomycetes</taxon>
        <taxon>Dothideomycetidae</taxon>
        <taxon>Mycosphaerellales</taxon>
        <taxon>Mycosphaerellaceae</taxon>
        <taxon>Dothistroma</taxon>
    </lineage>
</organism>
<dbReference type="EMBL" id="KB446537">
    <property type="protein sequence ID" value="EME46557.1"/>
    <property type="molecule type" value="Genomic_DNA"/>
</dbReference>
<dbReference type="Pfam" id="PF04199">
    <property type="entry name" value="Cyclase"/>
    <property type="match status" value="1"/>
</dbReference>
<reference evidence="2 3" key="2">
    <citation type="journal article" date="2012" name="PLoS Pathog.">
        <title>Diverse lifestyles and strategies of plant pathogenesis encoded in the genomes of eighteen Dothideomycetes fungi.</title>
        <authorList>
            <person name="Ohm R.A."/>
            <person name="Feau N."/>
            <person name="Henrissat B."/>
            <person name="Schoch C.L."/>
            <person name="Horwitz B.A."/>
            <person name="Barry K.W."/>
            <person name="Condon B.J."/>
            <person name="Copeland A.C."/>
            <person name="Dhillon B."/>
            <person name="Glaser F."/>
            <person name="Hesse C.N."/>
            <person name="Kosti I."/>
            <person name="LaButti K."/>
            <person name="Lindquist E.A."/>
            <person name="Lucas S."/>
            <person name="Salamov A.A."/>
            <person name="Bradshaw R.E."/>
            <person name="Ciuffetti L."/>
            <person name="Hamelin R.C."/>
            <person name="Kema G.H.J."/>
            <person name="Lawrence C."/>
            <person name="Scott J.A."/>
            <person name="Spatafora J.W."/>
            <person name="Turgeon B.G."/>
            <person name="de Wit P.J.G.M."/>
            <person name="Zhong S."/>
            <person name="Goodwin S.B."/>
            <person name="Grigoriev I.V."/>
        </authorList>
    </citation>
    <scope>NUCLEOTIDE SEQUENCE [LARGE SCALE GENOMIC DNA]</scope>
    <source>
        <strain evidence="3">NZE10 / CBS 128990</strain>
    </source>
</reference>
<dbReference type="Gene3D" id="3.50.30.50">
    <property type="entry name" value="Putative cyclase"/>
    <property type="match status" value="1"/>
</dbReference>
<dbReference type="InterPro" id="IPR007325">
    <property type="entry name" value="KFase/CYL"/>
</dbReference>
<evidence type="ECO:0000313" key="3">
    <source>
        <dbReference type="Proteomes" id="UP000016933"/>
    </source>
</evidence>
<evidence type="ECO:0000256" key="1">
    <source>
        <dbReference type="ARBA" id="ARBA00007865"/>
    </source>
</evidence>
<evidence type="ECO:0008006" key="4">
    <source>
        <dbReference type="Google" id="ProtNLM"/>
    </source>
</evidence>
<proteinExistence type="inferred from homology"/>
<evidence type="ECO:0000313" key="2">
    <source>
        <dbReference type="EMBL" id="EME46557.1"/>
    </source>
</evidence>